<dbReference type="EMBL" id="JAIWYP010000007">
    <property type="protein sequence ID" value="KAH3798357.1"/>
    <property type="molecule type" value="Genomic_DNA"/>
</dbReference>
<organism evidence="1 2">
    <name type="scientific">Dreissena polymorpha</name>
    <name type="common">Zebra mussel</name>
    <name type="synonym">Mytilus polymorpha</name>
    <dbReference type="NCBI Taxonomy" id="45954"/>
    <lineage>
        <taxon>Eukaryota</taxon>
        <taxon>Metazoa</taxon>
        <taxon>Spiralia</taxon>
        <taxon>Lophotrochozoa</taxon>
        <taxon>Mollusca</taxon>
        <taxon>Bivalvia</taxon>
        <taxon>Autobranchia</taxon>
        <taxon>Heteroconchia</taxon>
        <taxon>Euheterodonta</taxon>
        <taxon>Imparidentia</taxon>
        <taxon>Neoheterodontei</taxon>
        <taxon>Myida</taxon>
        <taxon>Dreissenoidea</taxon>
        <taxon>Dreissenidae</taxon>
        <taxon>Dreissena</taxon>
    </lineage>
</organism>
<keyword evidence="2" id="KW-1185">Reference proteome</keyword>
<reference evidence="1" key="1">
    <citation type="journal article" date="2019" name="bioRxiv">
        <title>The Genome of the Zebra Mussel, Dreissena polymorpha: A Resource for Invasive Species Research.</title>
        <authorList>
            <person name="McCartney M.A."/>
            <person name="Auch B."/>
            <person name="Kono T."/>
            <person name="Mallez S."/>
            <person name="Zhang Y."/>
            <person name="Obille A."/>
            <person name="Becker A."/>
            <person name="Abrahante J.E."/>
            <person name="Garbe J."/>
            <person name="Badalamenti J.P."/>
            <person name="Herman A."/>
            <person name="Mangelson H."/>
            <person name="Liachko I."/>
            <person name="Sullivan S."/>
            <person name="Sone E.D."/>
            <person name="Koren S."/>
            <person name="Silverstein K.A.T."/>
            <person name="Beckman K.B."/>
            <person name="Gohl D.M."/>
        </authorList>
    </citation>
    <scope>NUCLEOTIDE SEQUENCE</scope>
    <source>
        <strain evidence="1">Duluth1</strain>
        <tissue evidence="1">Whole animal</tissue>
    </source>
</reference>
<name>A0A9D4FHF9_DREPO</name>
<sequence length="200" mass="22588">MISPSLVIVLHSNIHCSLCRTYQTKYVSESDETWQICLPQWAKHAPSSSARLDAAVAGEIVDAGTLTGTYQTEYVSESDETWQTYLYKWATLAPSSSARLGAAVSGESVDECTLTGPYRLRYPIIGALCRTYQPMYVSESDETWQTYVPQWATHAPSSSARRGTAALTYMVFLHIRKPLRDILTYLRISFKNFHSFTYIF</sequence>
<dbReference type="AlphaFoldDB" id="A0A9D4FHF9"/>
<proteinExistence type="predicted"/>
<accession>A0A9D4FHF9</accession>
<reference evidence="1" key="2">
    <citation type="submission" date="2020-11" db="EMBL/GenBank/DDBJ databases">
        <authorList>
            <person name="McCartney M.A."/>
            <person name="Auch B."/>
            <person name="Kono T."/>
            <person name="Mallez S."/>
            <person name="Becker A."/>
            <person name="Gohl D.M."/>
            <person name="Silverstein K.A.T."/>
            <person name="Koren S."/>
            <person name="Bechman K.B."/>
            <person name="Herman A."/>
            <person name="Abrahante J.E."/>
            <person name="Garbe J."/>
        </authorList>
    </citation>
    <scope>NUCLEOTIDE SEQUENCE</scope>
    <source>
        <strain evidence="1">Duluth1</strain>
        <tissue evidence="1">Whole animal</tissue>
    </source>
</reference>
<gene>
    <name evidence="1" type="ORF">DPMN_151956</name>
</gene>
<evidence type="ECO:0000313" key="2">
    <source>
        <dbReference type="Proteomes" id="UP000828390"/>
    </source>
</evidence>
<evidence type="ECO:0000313" key="1">
    <source>
        <dbReference type="EMBL" id="KAH3798357.1"/>
    </source>
</evidence>
<dbReference type="Proteomes" id="UP000828390">
    <property type="component" value="Unassembled WGS sequence"/>
</dbReference>
<comment type="caution">
    <text evidence="1">The sequence shown here is derived from an EMBL/GenBank/DDBJ whole genome shotgun (WGS) entry which is preliminary data.</text>
</comment>
<protein>
    <submittedName>
        <fullName evidence="1">Uncharacterized protein</fullName>
    </submittedName>
</protein>